<dbReference type="AlphaFoldDB" id="A0A0B4XMX7"/>
<proteinExistence type="predicted"/>
<dbReference type="GO" id="GO:0006355">
    <property type="term" value="P:regulation of DNA-templated transcription"/>
    <property type="evidence" value="ECO:0007669"/>
    <property type="project" value="InterPro"/>
</dbReference>
<dbReference type="InterPro" id="IPR001387">
    <property type="entry name" value="Cro/C1-type_HTH"/>
</dbReference>
<dbReference type="HOGENOM" id="CLU_125852_0_0_6"/>
<accession>A0A0B4XMX7</accession>
<dbReference type="EMBL" id="CP004387">
    <property type="protein sequence ID" value="AJD49749.1"/>
    <property type="molecule type" value="Genomic_DNA"/>
</dbReference>
<evidence type="ECO:0000313" key="2">
    <source>
        <dbReference type="EMBL" id="AJD49749.1"/>
    </source>
</evidence>
<dbReference type="Proteomes" id="UP000006764">
    <property type="component" value="Chromosome"/>
</dbReference>
<feature type="domain" description="HTH cro/C1-type" evidence="1">
    <location>
        <begin position="108"/>
        <end position="141"/>
    </location>
</feature>
<gene>
    <name evidence="2" type="ORF">S7S_16685</name>
</gene>
<dbReference type="STRING" id="391936.S7S_16685"/>
<dbReference type="KEGG" id="apac:S7S_16685"/>
<protein>
    <submittedName>
        <fullName evidence="2">XRE family transcriptional regulator</fullName>
    </submittedName>
</protein>
<reference evidence="2 3" key="1">
    <citation type="journal article" date="2012" name="J. Bacteriol.">
        <title>Genome sequence of an alkane-degrading bacterium, Alcanivorax pacificus type strain W11-5, isolated from deep sea sediment.</title>
        <authorList>
            <person name="Lai Q."/>
            <person name="Shao Z."/>
        </authorList>
    </citation>
    <scope>NUCLEOTIDE SEQUENCE [LARGE SCALE GENOMIC DNA]</scope>
    <source>
        <strain evidence="2 3">W11-5</strain>
    </source>
</reference>
<name>A0A0B4XMX7_9GAMM</name>
<dbReference type="CDD" id="cd00093">
    <property type="entry name" value="HTH_XRE"/>
    <property type="match status" value="1"/>
</dbReference>
<dbReference type="PANTHER" id="PTHR40455:SF1">
    <property type="entry name" value="ANTITOXIN HIGA"/>
    <property type="match status" value="1"/>
</dbReference>
<dbReference type="PROSITE" id="PS50943">
    <property type="entry name" value="HTH_CROC1"/>
    <property type="match status" value="1"/>
</dbReference>
<dbReference type="RefSeq" id="WP_008733082.1">
    <property type="nucleotide sequence ID" value="NZ_CP004387.1"/>
</dbReference>
<dbReference type="InterPro" id="IPR039060">
    <property type="entry name" value="Antitox_HigA"/>
</dbReference>
<dbReference type="GO" id="GO:0001046">
    <property type="term" value="F:core promoter sequence-specific DNA binding"/>
    <property type="evidence" value="ECO:0007669"/>
    <property type="project" value="TreeGrafter"/>
</dbReference>
<keyword evidence="3" id="KW-1185">Reference proteome</keyword>
<evidence type="ECO:0000313" key="3">
    <source>
        <dbReference type="Proteomes" id="UP000006764"/>
    </source>
</evidence>
<evidence type="ECO:0000259" key="1">
    <source>
        <dbReference type="PROSITE" id="PS50943"/>
    </source>
</evidence>
<organism evidence="2 3">
    <name type="scientific">Isoalcanivorax pacificus W11-5</name>
    <dbReference type="NCBI Taxonomy" id="391936"/>
    <lineage>
        <taxon>Bacteria</taxon>
        <taxon>Pseudomonadati</taxon>
        <taxon>Pseudomonadota</taxon>
        <taxon>Gammaproteobacteria</taxon>
        <taxon>Oceanospirillales</taxon>
        <taxon>Alcanivoracaceae</taxon>
        <taxon>Isoalcanivorax</taxon>
    </lineage>
</organism>
<dbReference type="PANTHER" id="PTHR40455">
    <property type="entry name" value="ANTITOXIN HIGA"/>
    <property type="match status" value="1"/>
</dbReference>
<dbReference type="OrthoDB" id="5771335at2"/>
<sequence>MNAMVFKEACLHFAEVAAPYMPIRDPTHYEEALALIEGLLEEAEDSADDPLNIVIDMLSRAIAAYEQQDATLASFATQPADEPADLALLRVLMSQHQLGVADLPEIGSKSMVSRVLSGQRSLSKQHIKALANRFGINPGLFF</sequence>